<dbReference type="PANTHER" id="PTHR21340:SF0">
    <property type="entry name" value="BIS(5'-NUCLEOSYL)-TETRAPHOSPHATASE [ASYMMETRICAL]"/>
    <property type="match status" value="1"/>
</dbReference>
<organism evidence="4 5">
    <name type="scientific">Pseudaquabacterium terrae</name>
    <dbReference type="NCBI Taxonomy" id="2732868"/>
    <lineage>
        <taxon>Bacteria</taxon>
        <taxon>Pseudomonadati</taxon>
        <taxon>Pseudomonadota</taxon>
        <taxon>Betaproteobacteria</taxon>
        <taxon>Burkholderiales</taxon>
        <taxon>Sphaerotilaceae</taxon>
        <taxon>Pseudaquabacterium</taxon>
    </lineage>
</organism>
<dbReference type="Gene3D" id="3.90.79.10">
    <property type="entry name" value="Nucleoside Triphosphate Pyrophosphohydrolase"/>
    <property type="match status" value="1"/>
</dbReference>
<keyword evidence="2" id="KW-0378">Hydrolase</keyword>
<protein>
    <submittedName>
        <fullName evidence="4">NUDIX domain-containing protein</fullName>
    </submittedName>
</protein>
<dbReference type="PROSITE" id="PS51462">
    <property type="entry name" value="NUDIX"/>
    <property type="match status" value="1"/>
</dbReference>
<dbReference type="InterPro" id="IPR020084">
    <property type="entry name" value="NUDIX_hydrolase_CS"/>
</dbReference>
<name>A0ABX2EVI7_9BURK</name>
<keyword evidence="5" id="KW-1185">Reference proteome</keyword>
<evidence type="ECO:0000256" key="2">
    <source>
        <dbReference type="ARBA" id="ARBA00022801"/>
    </source>
</evidence>
<sequence>MRRPHSVQVFLVRSGKDQIEFLLLQRHARPELSLPDFWQGITGALEEKESHEQAAIREVLEETGIEITQVQYAVFEQRFPVKPEWRALYGPEATEVCERVFYTRVLPGTVPHLSNEHKAWRWANSSEAHSLLTFGQNSLCLAAVEHHVQSNGT</sequence>
<feature type="domain" description="Nudix hydrolase" evidence="3">
    <location>
        <begin position="2"/>
        <end position="145"/>
    </location>
</feature>
<dbReference type="Pfam" id="PF00293">
    <property type="entry name" value="NUDIX"/>
    <property type="match status" value="1"/>
</dbReference>
<accession>A0ABX2EVI7</accession>
<comment type="cofactor">
    <cofactor evidence="1">
        <name>Mg(2+)</name>
        <dbReference type="ChEBI" id="CHEBI:18420"/>
    </cofactor>
</comment>
<dbReference type="EMBL" id="JABRWJ010000048">
    <property type="protein sequence ID" value="NRF72490.1"/>
    <property type="molecule type" value="Genomic_DNA"/>
</dbReference>
<dbReference type="Proteomes" id="UP000737171">
    <property type="component" value="Unassembled WGS sequence"/>
</dbReference>
<gene>
    <name evidence="4" type="ORF">HLB44_36650</name>
</gene>
<evidence type="ECO:0000313" key="5">
    <source>
        <dbReference type="Proteomes" id="UP000737171"/>
    </source>
</evidence>
<reference evidence="4 5" key="1">
    <citation type="submission" date="2020-05" db="EMBL/GenBank/DDBJ databases">
        <title>Aquincola sp. isolate from soil.</title>
        <authorList>
            <person name="Han J."/>
            <person name="Kim D.-U."/>
        </authorList>
    </citation>
    <scope>NUCLEOTIDE SEQUENCE [LARGE SCALE GENOMIC DNA]</scope>
    <source>
        <strain evidence="4 5">S2</strain>
    </source>
</reference>
<evidence type="ECO:0000259" key="3">
    <source>
        <dbReference type="PROSITE" id="PS51462"/>
    </source>
</evidence>
<evidence type="ECO:0000313" key="4">
    <source>
        <dbReference type="EMBL" id="NRF72490.1"/>
    </source>
</evidence>
<proteinExistence type="predicted"/>
<evidence type="ECO:0000256" key="1">
    <source>
        <dbReference type="ARBA" id="ARBA00001946"/>
    </source>
</evidence>
<comment type="caution">
    <text evidence="4">The sequence shown here is derived from an EMBL/GenBank/DDBJ whole genome shotgun (WGS) entry which is preliminary data.</text>
</comment>
<dbReference type="PROSITE" id="PS00893">
    <property type="entry name" value="NUDIX_BOX"/>
    <property type="match status" value="1"/>
</dbReference>
<dbReference type="InterPro" id="IPR051325">
    <property type="entry name" value="Nudix_hydrolase_domain"/>
</dbReference>
<dbReference type="InterPro" id="IPR015797">
    <property type="entry name" value="NUDIX_hydrolase-like_dom_sf"/>
</dbReference>
<dbReference type="SUPFAM" id="SSF55811">
    <property type="entry name" value="Nudix"/>
    <property type="match status" value="1"/>
</dbReference>
<dbReference type="CDD" id="cd04664">
    <property type="entry name" value="NUDIX_DHNTPase_like"/>
    <property type="match status" value="1"/>
</dbReference>
<dbReference type="PANTHER" id="PTHR21340">
    <property type="entry name" value="DIADENOSINE 5,5-P1,P4-TETRAPHOSPHATE PYROPHOSPHOHYDROLASE MUTT"/>
    <property type="match status" value="1"/>
</dbReference>
<dbReference type="InterPro" id="IPR000086">
    <property type="entry name" value="NUDIX_hydrolase_dom"/>
</dbReference>